<protein>
    <submittedName>
        <fullName evidence="2">DNA-binding helix-turn-helix protein</fullName>
    </submittedName>
</protein>
<dbReference type="PROSITE" id="PS50943">
    <property type="entry name" value="HTH_CROC1"/>
    <property type="match status" value="1"/>
</dbReference>
<dbReference type="SMART" id="SM00530">
    <property type="entry name" value="HTH_XRE"/>
    <property type="match status" value="1"/>
</dbReference>
<dbReference type="GO" id="GO:0003677">
    <property type="term" value="F:DNA binding"/>
    <property type="evidence" value="ECO:0007669"/>
    <property type="project" value="UniProtKB-KW"/>
</dbReference>
<accession>J5UCA7</accession>
<dbReference type="InterPro" id="IPR010982">
    <property type="entry name" value="Lambda_DNA-bd_dom_sf"/>
</dbReference>
<reference evidence="2 3" key="1">
    <citation type="submission" date="2012-07" db="EMBL/GenBank/DDBJ databases">
        <authorList>
            <person name="Durkin A.S."/>
            <person name="McCorrison J."/>
            <person name="Torralba M."/>
            <person name="Gillis M."/>
            <person name="Methe B."/>
            <person name="Sutton G."/>
            <person name="Nelson K.E."/>
        </authorList>
    </citation>
    <scope>NUCLEOTIDE SEQUENCE [LARGE SCALE GENOMIC DNA]</scope>
    <source>
        <strain evidence="2 3">OBRC8</strain>
    </source>
</reference>
<dbReference type="InterPro" id="IPR001387">
    <property type="entry name" value="Cro/C1-type_HTH"/>
</dbReference>
<feature type="domain" description="HTH cro/C1-type" evidence="1">
    <location>
        <begin position="7"/>
        <end position="59"/>
    </location>
</feature>
<organism evidence="2 3">
    <name type="scientific">Peptoanaerobacter stomatis</name>
    <dbReference type="NCBI Taxonomy" id="796937"/>
    <lineage>
        <taxon>Bacteria</taxon>
        <taxon>Bacillati</taxon>
        <taxon>Bacillota</taxon>
        <taxon>Clostridia</taxon>
        <taxon>Peptostreptococcales</taxon>
        <taxon>Filifactoraceae</taxon>
        <taxon>Peptoanaerobacter</taxon>
    </lineage>
</organism>
<evidence type="ECO:0000313" key="3">
    <source>
        <dbReference type="Proteomes" id="UP000005244"/>
    </source>
</evidence>
<dbReference type="AlphaFoldDB" id="J5UCA7"/>
<keyword evidence="3" id="KW-1185">Reference proteome</keyword>
<name>J5UCA7_9FIRM</name>
<dbReference type="RefSeq" id="WP_009531292.1">
    <property type="nucleotide sequence ID" value="NZ_ALNK01000027.1"/>
</dbReference>
<gene>
    <name evidence="2" type="ORF">HMPREF1143_0203</name>
</gene>
<keyword evidence="2" id="KW-0238">DNA-binding</keyword>
<dbReference type="EMBL" id="ALNK01000027">
    <property type="protein sequence ID" value="EJU21449.1"/>
    <property type="molecule type" value="Genomic_DNA"/>
</dbReference>
<dbReference type="SUPFAM" id="SSF47413">
    <property type="entry name" value="lambda repressor-like DNA-binding domains"/>
    <property type="match status" value="1"/>
</dbReference>
<evidence type="ECO:0000259" key="1">
    <source>
        <dbReference type="PROSITE" id="PS50943"/>
    </source>
</evidence>
<dbReference type="Pfam" id="PF12844">
    <property type="entry name" value="HTH_19"/>
    <property type="match status" value="1"/>
</dbReference>
<evidence type="ECO:0000313" key="2">
    <source>
        <dbReference type="EMBL" id="EJU21449.1"/>
    </source>
</evidence>
<sequence length="170" mass="19686">MSLFDRLEQLIKDKNMTISELERKVGFGKSTIANWKKSYPTYDKLIKVVNYLNADIVWLVSDDLKTTYNSSDTYTYPHKVKEDLQKYGNNSNLYDNLDIETQKAFNLLLKKIVSQNTAEERRILSLYNLLGSAEKNQIEGMLELKVKECMDKKIKSSSSDQEDKNNNLIA</sequence>
<comment type="caution">
    <text evidence="2">The sequence shown here is derived from an EMBL/GenBank/DDBJ whole genome shotgun (WGS) entry which is preliminary data.</text>
</comment>
<dbReference type="CDD" id="cd00093">
    <property type="entry name" value="HTH_XRE"/>
    <property type="match status" value="1"/>
</dbReference>
<dbReference type="Proteomes" id="UP000005244">
    <property type="component" value="Unassembled WGS sequence"/>
</dbReference>
<proteinExistence type="predicted"/>
<dbReference type="Gene3D" id="1.10.260.40">
    <property type="entry name" value="lambda repressor-like DNA-binding domains"/>
    <property type="match status" value="1"/>
</dbReference>